<comment type="pathway">
    <text evidence="3">Cofactor biosynthesis; adenosylcobalamin biosynthesis.</text>
</comment>
<dbReference type="CDD" id="cd00609">
    <property type="entry name" value="AAT_like"/>
    <property type="match status" value="1"/>
</dbReference>
<evidence type="ECO:0000256" key="1">
    <source>
        <dbReference type="ARBA" id="ARBA00001933"/>
    </source>
</evidence>
<evidence type="ECO:0000256" key="9">
    <source>
        <dbReference type="ARBA" id="ARBA00048531"/>
    </source>
</evidence>
<gene>
    <name evidence="11" type="ORF">SAMN05444955_101107</name>
</gene>
<dbReference type="Gene3D" id="3.90.1150.10">
    <property type="entry name" value="Aspartate Aminotransferase, domain 1"/>
    <property type="match status" value="1"/>
</dbReference>
<dbReference type="NCBIfam" id="TIGR01140">
    <property type="entry name" value="L_thr_O3P_dcar"/>
    <property type="match status" value="1"/>
</dbReference>
<evidence type="ECO:0000256" key="2">
    <source>
        <dbReference type="ARBA" id="ARBA00003444"/>
    </source>
</evidence>
<dbReference type="GO" id="GO:0030170">
    <property type="term" value="F:pyridoxal phosphate binding"/>
    <property type="evidence" value="ECO:0007669"/>
    <property type="project" value="InterPro"/>
</dbReference>
<dbReference type="GO" id="GO:0009236">
    <property type="term" value="P:cobalamin biosynthetic process"/>
    <property type="evidence" value="ECO:0007669"/>
    <property type="project" value="UniProtKB-UniPathway"/>
</dbReference>
<evidence type="ECO:0000259" key="10">
    <source>
        <dbReference type="Pfam" id="PF00155"/>
    </source>
</evidence>
<name>A0A1H8AH64_9BACL</name>
<dbReference type="Proteomes" id="UP000199695">
    <property type="component" value="Unassembled WGS sequence"/>
</dbReference>
<dbReference type="STRING" id="1173111.SAMN05444955_101107"/>
<organism evidence="11 12">
    <name type="scientific">Lihuaxuella thermophila</name>
    <dbReference type="NCBI Taxonomy" id="1173111"/>
    <lineage>
        <taxon>Bacteria</taxon>
        <taxon>Bacillati</taxon>
        <taxon>Bacillota</taxon>
        <taxon>Bacilli</taxon>
        <taxon>Bacillales</taxon>
        <taxon>Thermoactinomycetaceae</taxon>
        <taxon>Lihuaxuella</taxon>
    </lineage>
</organism>
<dbReference type="InterPro" id="IPR004838">
    <property type="entry name" value="NHTrfase_class1_PyrdxlP-BS"/>
</dbReference>
<evidence type="ECO:0000313" key="12">
    <source>
        <dbReference type="Proteomes" id="UP000199695"/>
    </source>
</evidence>
<dbReference type="RefSeq" id="WP_089964421.1">
    <property type="nucleotide sequence ID" value="NZ_FOCQ01000001.1"/>
</dbReference>
<reference evidence="11 12" key="1">
    <citation type="submission" date="2016-10" db="EMBL/GenBank/DDBJ databases">
        <authorList>
            <person name="de Groot N.N."/>
        </authorList>
    </citation>
    <scope>NUCLEOTIDE SEQUENCE [LARGE SCALE GENOMIC DNA]</scope>
    <source>
        <strain evidence="11 12">DSM 46701</strain>
    </source>
</reference>
<dbReference type="AlphaFoldDB" id="A0A1H8AH64"/>
<dbReference type="OrthoDB" id="9813612at2"/>
<keyword evidence="6" id="KW-0663">Pyridoxal phosphate</keyword>
<dbReference type="GO" id="GO:0048472">
    <property type="term" value="F:threonine-phosphate decarboxylase activity"/>
    <property type="evidence" value="ECO:0007669"/>
    <property type="project" value="UniProtKB-EC"/>
</dbReference>
<evidence type="ECO:0000256" key="5">
    <source>
        <dbReference type="ARBA" id="ARBA00022573"/>
    </source>
</evidence>
<keyword evidence="5" id="KW-0169">Cobalamin biosynthesis</keyword>
<sequence length="376" mass="42038">MAQLERFGHGGDLMTATELFGVAVEDLIDFSSNIYPFGPPPAVVEKLKELLAEPGLASLTRYPDPDSRKLKRAIASFHGIEPSRVLTGNGAAELIDLLISVFKPGRAGTIEPAFAEYAGSARKRGIPVVSCITSWENRFVPTLDEVKSLIDESDLLIVGTPNNPTGHLLSVPFLEEMAEYAAKAEKWLVIDEAFIDFVPDGERRSFVHRVDSFPTTVVVRSMTKFYALPGLRLGYLVASEPVIKKLKQMQVPWSVNALAQEAGCVVLDESIRKDFAQEVLLWLSEEKKRLTAELKKIKELEVFPGEANYLLLRFRERAGHYSADWLQHELGKKGFLIRDCSMYPGLDERYFRIAVKTSRANRVLVRAIDELISKEG</sequence>
<evidence type="ECO:0000256" key="8">
    <source>
        <dbReference type="ARBA" id="ARBA00029996"/>
    </source>
</evidence>
<dbReference type="PANTHER" id="PTHR42885:SF1">
    <property type="entry name" value="THREONINE-PHOSPHATE DECARBOXYLASE"/>
    <property type="match status" value="1"/>
</dbReference>
<dbReference type="UniPathway" id="UPA00148"/>
<dbReference type="PROSITE" id="PS00105">
    <property type="entry name" value="AA_TRANSFER_CLASS_1"/>
    <property type="match status" value="1"/>
</dbReference>
<comment type="cofactor">
    <cofactor evidence="1">
        <name>pyridoxal 5'-phosphate</name>
        <dbReference type="ChEBI" id="CHEBI:597326"/>
    </cofactor>
</comment>
<evidence type="ECO:0000256" key="6">
    <source>
        <dbReference type="ARBA" id="ARBA00022898"/>
    </source>
</evidence>
<keyword evidence="12" id="KW-1185">Reference proteome</keyword>
<dbReference type="SUPFAM" id="SSF53383">
    <property type="entry name" value="PLP-dependent transferases"/>
    <property type="match status" value="1"/>
</dbReference>
<dbReference type="EC" id="4.1.1.81" evidence="4"/>
<protein>
    <recommendedName>
        <fullName evidence="4">threonine-phosphate decarboxylase</fullName>
        <ecNumber evidence="4">4.1.1.81</ecNumber>
    </recommendedName>
    <alternativeName>
        <fullName evidence="8">L-threonine-O-3-phosphate decarboxylase</fullName>
    </alternativeName>
</protein>
<dbReference type="InterPro" id="IPR005860">
    <property type="entry name" value="CobD"/>
</dbReference>
<evidence type="ECO:0000256" key="7">
    <source>
        <dbReference type="ARBA" id="ARBA00023239"/>
    </source>
</evidence>
<accession>A0A1H8AH64</accession>
<keyword evidence="7" id="KW-0456">Lyase</keyword>
<dbReference type="EMBL" id="FOCQ01000001">
    <property type="protein sequence ID" value="SEM69149.1"/>
    <property type="molecule type" value="Genomic_DNA"/>
</dbReference>
<comment type="catalytic activity">
    <reaction evidence="9">
        <text>O-phospho-L-threonine + H(+) = (R)-1-aminopropan-2-yl phosphate + CO2</text>
        <dbReference type="Rhea" id="RHEA:11492"/>
        <dbReference type="ChEBI" id="CHEBI:15378"/>
        <dbReference type="ChEBI" id="CHEBI:16526"/>
        <dbReference type="ChEBI" id="CHEBI:58563"/>
        <dbReference type="ChEBI" id="CHEBI:58675"/>
        <dbReference type="EC" id="4.1.1.81"/>
    </reaction>
</comment>
<feature type="domain" description="Aminotransferase class I/classII large" evidence="10">
    <location>
        <begin position="26"/>
        <end position="368"/>
    </location>
</feature>
<evidence type="ECO:0000313" key="11">
    <source>
        <dbReference type="EMBL" id="SEM69149.1"/>
    </source>
</evidence>
<evidence type="ECO:0000256" key="4">
    <source>
        <dbReference type="ARBA" id="ARBA00012285"/>
    </source>
</evidence>
<dbReference type="InterPro" id="IPR015422">
    <property type="entry name" value="PyrdxlP-dep_Trfase_small"/>
</dbReference>
<dbReference type="Gene3D" id="3.40.640.10">
    <property type="entry name" value="Type I PLP-dependent aspartate aminotransferase-like (Major domain)"/>
    <property type="match status" value="1"/>
</dbReference>
<dbReference type="InterPro" id="IPR004839">
    <property type="entry name" value="Aminotransferase_I/II_large"/>
</dbReference>
<dbReference type="PANTHER" id="PTHR42885">
    <property type="entry name" value="HISTIDINOL-PHOSPHATE AMINOTRANSFERASE-RELATED"/>
    <property type="match status" value="1"/>
</dbReference>
<dbReference type="InterPro" id="IPR015424">
    <property type="entry name" value="PyrdxlP-dep_Trfase"/>
</dbReference>
<proteinExistence type="predicted"/>
<comment type="function">
    <text evidence="2">Decarboxylates L-threonine-O-3-phosphate to yield (R)-1-amino-2-propanol O-2-phosphate, the precursor for the linkage between the nucleotide loop and the corrin ring in cobalamin.</text>
</comment>
<dbReference type="InterPro" id="IPR015421">
    <property type="entry name" value="PyrdxlP-dep_Trfase_major"/>
</dbReference>
<dbReference type="Pfam" id="PF00155">
    <property type="entry name" value="Aminotran_1_2"/>
    <property type="match status" value="1"/>
</dbReference>
<evidence type="ECO:0000256" key="3">
    <source>
        <dbReference type="ARBA" id="ARBA00004953"/>
    </source>
</evidence>